<keyword evidence="2" id="KW-1185">Reference proteome</keyword>
<dbReference type="EMBL" id="CAUYUJ010002440">
    <property type="protein sequence ID" value="CAK0800769.1"/>
    <property type="molecule type" value="Genomic_DNA"/>
</dbReference>
<evidence type="ECO:0000313" key="1">
    <source>
        <dbReference type="EMBL" id="CAK0800769.1"/>
    </source>
</evidence>
<organism evidence="1 2">
    <name type="scientific">Prorocentrum cordatum</name>
    <dbReference type="NCBI Taxonomy" id="2364126"/>
    <lineage>
        <taxon>Eukaryota</taxon>
        <taxon>Sar</taxon>
        <taxon>Alveolata</taxon>
        <taxon>Dinophyceae</taxon>
        <taxon>Prorocentrales</taxon>
        <taxon>Prorocentraceae</taxon>
        <taxon>Prorocentrum</taxon>
    </lineage>
</organism>
<protein>
    <submittedName>
        <fullName evidence="1">Uncharacterized protein</fullName>
    </submittedName>
</protein>
<comment type="caution">
    <text evidence="1">The sequence shown here is derived from an EMBL/GenBank/DDBJ whole genome shotgun (WGS) entry which is preliminary data.</text>
</comment>
<proteinExistence type="predicted"/>
<gene>
    <name evidence="1" type="ORF">PCOR1329_LOCUS8826</name>
</gene>
<evidence type="ECO:0000313" key="2">
    <source>
        <dbReference type="Proteomes" id="UP001189429"/>
    </source>
</evidence>
<name>A0ABN9Q4W5_9DINO</name>
<sequence>TLNFISGVDKKYEVTNRVSSAVSEQVDKVKASSPKAAEIIDGLDTAVKTVDKEVGIGSTLSSVVTSGSSIASDVVDKVLETNGKYGITDKIKDTIDDAVSKAQKKA</sequence>
<reference evidence="1" key="1">
    <citation type="submission" date="2023-10" db="EMBL/GenBank/DDBJ databases">
        <authorList>
            <person name="Chen Y."/>
            <person name="Shah S."/>
            <person name="Dougan E. K."/>
            <person name="Thang M."/>
            <person name="Chan C."/>
        </authorList>
    </citation>
    <scope>NUCLEOTIDE SEQUENCE [LARGE SCALE GENOMIC DNA]</scope>
</reference>
<accession>A0ABN9Q4W5</accession>
<dbReference type="Proteomes" id="UP001189429">
    <property type="component" value="Unassembled WGS sequence"/>
</dbReference>
<feature type="non-terminal residue" evidence="1">
    <location>
        <position position="1"/>
    </location>
</feature>